<name>A0A1K1PLG8_RUMFL</name>
<dbReference type="EMBL" id="FPIP01000009">
    <property type="protein sequence ID" value="SFW48576.1"/>
    <property type="molecule type" value="Genomic_DNA"/>
</dbReference>
<sequence>MNSKKKIIDTLQNADKASVEKLMAEETKKNEIYAKVMERVSDGSEGGFAEEVSGVEHYDRKISMTRIASIAAAAVLVTGGVLAGFKLMKNDRLNNNHNSNIESTTETENTTRNEVPYEINKNSIQHIVGRDWSYHKFSCDYEIRSNEYDTSTKSEPYTIKGSCKLDNDSKTGWNRNEIIYDEPDHEEKINNLIYEYSFNGYRIYTNETYEGDIKNKRYDVSFGADSEEINLDKLPRTYGWLWSFLDDTSKWDIKDDKTENGRRIVTVEGECGHDIVTNGASMKFTADIDAESGIVLSEVYKNFSEEVVYEVKYTNYKFDDEAEAPMAPAEFKQFVLDGGYDKYRHSKYDLEVLDGVSPATTTVAYTPVTGTITTEAHPVPDELTGDFLRERSLNATHYYDKFSAEWTTSRQTNYGDENGPFYADCQGTIKIDNTTMTGEYNRTEFGTDGTPYDYTHFYFLNNIYITADDYIGTEYIASHKGAEYKSIDNEFLWWWTKPDRVLFEYYGGFKYICMDNERERKYDEIDDIINESEWTITGERYENGRRIASVSFSYEQLHEGQYEPMIITADVDAETGIWLANELYYMTDSGEKGMLHSSFKAMNYKFDDEAEAPMSKDEVIKYLDENEFNLVQAPNY</sequence>
<evidence type="ECO:0000256" key="1">
    <source>
        <dbReference type="SAM" id="Phobius"/>
    </source>
</evidence>
<keyword evidence="1" id="KW-1133">Transmembrane helix</keyword>
<keyword evidence="1" id="KW-0812">Transmembrane</keyword>
<organism evidence="2 3">
    <name type="scientific">Ruminococcus flavefaciens</name>
    <dbReference type="NCBI Taxonomy" id="1265"/>
    <lineage>
        <taxon>Bacteria</taxon>
        <taxon>Bacillati</taxon>
        <taxon>Bacillota</taxon>
        <taxon>Clostridia</taxon>
        <taxon>Eubacteriales</taxon>
        <taxon>Oscillospiraceae</taxon>
        <taxon>Ruminococcus</taxon>
    </lineage>
</organism>
<gene>
    <name evidence="2" type="ORF">SAMN02910280_2864</name>
</gene>
<proteinExistence type="predicted"/>
<accession>A0A1K1PLG8</accession>
<evidence type="ECO:0000313" key="3">
    <source>
        <dbReference type="Proteomes" id="UP000183461"/>
    </source>
</evidence>
<reference evidence="2 3" key="1">
    <citation type="submission" date="2016-11" db="EMBL/GenBank/DDBJ databases">
        <authorList>
            <person name="Jaros S."/>
            <person name="Januszkiewicz K."/>
            <person name="Wedrychowicz H."/>
        </authorList>
    </citation>
    <scope>NUCLEOTIDE SEQUENCE [LARGE SCALE GENOMIC DNA]</scope>
    <source>
        <strain evidence="2 3">YL228</strain>
    </source>
</reference>
<dbReference type="Proteomes" id="UP000183461">
    <property type="component" value="Unassembled WGS sequence"/>
</dbReference>
<evidence type="ECO:0000313" key="2">
    <source>
        <dbReference type="EMBL" id="SFW48576.1"/>
    </source>
</evidence>
<dbReference type="AlphaFoldDB" id="A0A1K1PLG8"/>
<protein>
    <submittedName>
        <fullName evidence="2">Uncharacterized protein</fullName>
    </submittedName>
</protein>
<feature type="transmembrane region" description="Helical" evidence="1">
    <location>
        <begin position="67"/>
        <end position="88"/>
    </location>
</feature>
<dbReference type="RefSeq" id="WP_072301041.1">
    <property type="nucleotide sequence ID" value="NZ_FPIP01000009.1"/>
</dbReference>
<keyword evidence="1" id="KW-0472">Membrane</keyword>